<accession>A0AC35FJQ3</accession>
<organism evidence="1 2">
    <name type="scientific">Panagrolaimus sp. PS1159</name>
    <dbReference type="NCBI Taxonomy" id="55785"/>
    <lineage>
        <taxon>Eukaryota</taxon>
        <taxon>Metazoa</taxon>
        <taxon>Ecdysozoa</taxon>
        <taxon>Nematoda</taxon>
        <taxon>Chromadorea</taxon>
        <taxon>Rhabditida</taxon>
        <taxon>Tylenchina</taxon>
        <taxon>Panagrolaimomorpha</taxon>
        <taxon>Panagrolaimoidea</taxon>
        <taxon>Panagrolaimidae</taxon>
        <taxon>Panagrolaimus</taxon>
    </lineage>
</organism>
<dbReference type="WBParaSite" id="PS1159_v2.g18007.t1">
    <property type="protein sequence ID" value="PS1159_v2.g18007.t1"/>
    <property type="gene ID" value="PS1159_v2.g18007"/>
</dbReference>
<protein>
    <submittedName>
        <fullName evidence="2">Uncharacterized protein</fullName>
    </submittedName>
</protein>
<sequence>MAESLNVVAVQAHPSPDGERRTRNGRWTLAQLRQTDGIVPLQSGTNKFDSQKGKTAFGAPRNTQVAVNFSDDGKHFKVEGQQQNDTLIRLQSGTNKFESQKKMTSFGSPRDVKGKHLKRIWELEFPEECLDTQDSHQHQNNQTMNGSQNSPSQSSPVQQQQHQPNHHQQSQSHQSQQQDQFRQQPVQYQQKQYSNIQRH</sequence>
<dbReference type="Proteomes" id="UP000887580">
    <property type="component" value="Unplaced"/>
</dbReference>
<name>A0AC35FJQ3_9BILA</name>
<proteinExistence type="predicted"/>
<evidence type="ECO:0000313" key="1">
    <source>
        <dbReference type="Proteomes" id="UP000887580"/>
    </source>
</evidence>
<reference evidence="2" key="1">
    <citation type="submission" date="2022-11" db="UniProtKB">
        <authorList>
            <consortium name="WormBaseParasite"/>
        </authorList>
    </citation>
    <scope>IDENTIFICATION</scope>
</reference>
<evidence type="ECO:0000313" key="2">
    <source>
        <dbReference type="WBParaSite" id="PS1159_v2.g18007.t1"/>
    </source>
</evidence>